<evidence type="ECO:0000313" key="2">
    <source>
        <dbReference type="Proteomes" id="UP001057381"/>
    </source>
</evidence>
<dbReference type="EMBL" id="CP073809">
    <property type="protein sequence ID" value="UTH13632.1"/>
    <property type="molecule type" value="Genomic_DNA"/>
</dbReference>
<name>A0A9Q9F176_9STAP</name>
<proteinExistence type="predicted"/>
<gene>
    <name evidence="1" type="ORF">KFV11_10475</name>
</gene>
<organism evidence="1 2">
    <name type="scientific">Macrococcus equipercicus</name>
    <dbReference type="NCBI Taxonomy" id="69967"/>
    <lineage>
        <taxon>Bacteria</taxon>
        <taxon>Bacillati</taxon>
        <taxon>Bacillota</taxon>
        <taxon>Bacilli</taxon>
        <taxon>Bacillales</taxon>
        <taxon>Staphylococcaceae</taxon>
        <taxon>Macrococcus</taxon>
    </lineage>
</organism>
<reference evidence="1" key="1">
    <citation type="submission" date="2021-04" db="EMBL/GenBank/DDBJ databases">
        <title>Complete Genome Sequences of Macrococcus spp. from dog and cattle.</title>
        <authorList>
            <person name="Schwendener S."/>
            <person name="Perreten V."/>
        </authorList>
    </citation>
    <scope>NUCLEOTIDE SEQUENCE</scope>
    <source>
        <strain evidence="1">Epi0143-OL</strain>
    </source>
</reference>
<dbReference type="AlphaFoldDB" id="A0A9Q9F176"/>
<dbReference type="KEGG" id="mequ:KFV11_10475"/>
<dbReference type="RefSeq" id="WP_254249896.1">
    <property type="nucleotide sequence ID" value="NZ_CP073809.1"/>
</dbReference>
<dbReference type="Proteomes" id="UP001057381">
    <property type="component" value="Chromosome"/>
</dbReference>
<protein>
    <submittedName>
        <fullName evidence="1">Uncharacterized protein</fullName>
    </submittedName>
</protein>
<sequence>MDSKLHVTEPVTAAGGVFERINVEARADLTSSVETNELTLGTAGDLFIEGRLNAPYISNKGILDVMDTIETEALSNHQDAVVKAGDQVSARTIDNDGTLDFGRSLRADTLHASGTVTAGFAAVTTFQSSGKLTIDQLSGDDVHIKAALNSTVNFINAAHVTVKAQREALLFKDDDARLVVKEIAGNDIVIENVVADLVRGDRVSIGQNCIIKVVEYTESYQLDDSSDVYELGKISRD</sequence>
<evidence type="ECO:0000313" key="1">
    <source>
        <dbReference type="EMBL" id="UTH13632.1"/>
    </source>
</evidence>
<accession>A0A9Q9F176</accession>